<organism evidence="1 2">
    <name type="scientific">Lichtheimia corymbifera JMRC:FSU:9682</name>
    <dbReference type="NCBI Taxonomy" id="1263082"/>
    <lineage>
        <taxon>Eukaryota</taxon>
        <taxon>Fungi</taxon>
        <taxon>Fungi incertae sedis</taxon>
        <taxon>Mucoromycota</taxon>
        <taxon>Mucoromycotina</taxon>
        <taxon>Mucoromycetes</taxon>
        <taxon>Mucorales</taxon>
        <taxon>Lichtheimiaceae</taxon>
        <taxon>Lichtheimia</taxon>
    </lineage>
</organism>
<dbReference type="EMBL" id="CBTN010000005">
    <property type="protein sequence ID" value="CDH50178.1"/>
    <property type="molecule type" value="Genomic_DNA"/>
</dbReference>
<sequence length="81" mass="9533">MDPLDFAKSDSEDEPHLTRYHKTYHIQVPGKNLQSPHRPKLQEVDSYMLDKYVAIRVSIKLMSLPRPVISSRCKRDDQMNH</sequence>
<name>A0A068RJ30_9FUNG</name>
<dbReference type="VEuPathDB" id="FungiDB:LCOR_01901.1"/>
<dbReference type="Proteomes" id="UP000027586">
    <property type="component" value="Unassembled WGS sequence"/>
</dbReference>
<reference evidence="1" key="1">
    <citation type="submission" date="2013-08" db="EMBL/GenBank/DDBJ databases">
        <title>Gene expansion shapes genome architecture in the human pathogen Lichtheimia corymbifera: an evolutionary genomics analysis in the ancient terrestrial Mucorales (Mucoromycotina).</title>
        <authorList>
            <person name="Schwartze V.U."/>
            <person name="Winter S."/>
            <person name="Shelest E."/>
            <person name="Marcet-Houben M."/>
            <person name="Horn F."/>
            <person name="Wehner S."/>
            <person name="Hoffmann K."/>
            <person name="Riege K."/>
            <person name="Sammeth M."/>
            <person name="Nowrousian M."/>
            <person name="Valiante V."/>
            <person name="Linde J."/>
            <person name="Jacobsen I.D."/>
            <person name="Marz M."/>
            <person name="Brakhage A.A."/>
            <person name="Gabaldon T."/>
            <person name="Bocker S."/>
            <person name="Voigt K."/>
        </authorList>
    </citation>
    <scope>NUCLEOTIDE SEQUENCE [LARGE SCALE GENOMIC DNA]</scope>
    <source>
        <strain evidence="1">FSU 9682</strain>
    </source>
</reference>
<gene>
    <name evidence="1" type="ORF">LCOR_01901.1</name>
</gene>
<keyword evidence="2" id="KW-1185">Reference proteome</keyword>
<evidence type="ECO:0000313" key="1">
    <source>
        <dbReference type="EMBL" id="CDH50178.1"/>
    </source>
</evidence>
<dbReference type="AlphaFoldDB" id="A0A068RJ30"/>
<proteinExistence type="predicted"/>
<accession>A0A068RJ30</accession>
<comment type="caution">
    <text evidence="1">The sequence shown here is derived from an EMBL/GenBank/DDBJ whole genome shotgun (WGS) entry which is preliminary data.</text>
</comment>
<protein>
    <submittedName>
        <fullName evidence="1">Uncharacterized protein</fullName>
    </submittedName>
</protein>
<evidence type="ECO:0000313" key="2">
    <source>
        <dbReference type="Proteomes" id="UP000027586"/>
    </source>
</evidence>